<dbReference type="EMBL" id="NKCI01000116">
    <property type="protein sequence ID" value="RSL54011.1"/>
    <property type="molecule type" value="Genomic_DNA"/>
</dbReference>
<name>A0A428PLT3_9HYPO</name>
<dbReference type="AlphaFoldDB" id="A0A428PLT3"/>
<dbReference type="PRINTS" id="PR00081">
    <property type="entry name" value="GDHRDH"/>
</dbReference>
<sequence length="106" mass="10887">MASYLVTGASRGLGLGLCAALAAKPASEVQTVFAAFRTETAGLKKLVSDFPGWVEAVALDVTVEDSAKKAASLIQQVLGDRGLDVLINSAGVQGYTPNGTQNMSVM</sequence>
<organism evidence="2 3">
    <name type="scientific">Fusarium duplospermum</name>
    <dbReference type="NCBI Taxonomy" id="1325734"/>
    <lineage>
        <taxon>Eukaryota</taxon>
        <taxon>Fungi</taxon>
        <taxon>Dikarya</taxon>
        <taxon>Ascomycota</taxon>
        <taxon>Pezizomycotina</taxon>
        <taxon>Sordariomycetes</taxon>
        <taxon>Hypocreomycetidae</taxon>
        <taxon>Hypocreales</taxon>
        <taxon>Nectriaceae</taxon>
        <taxon>Fusarium</taxon>
        <taxon>Fusarium solani species complex</taxon>
    </lineage>
</organism>
<accession>A0A428PLT3</accession>
<evidence type="ECO:0000313" key="2">
    <source>
        <dbReference type="EMBL" id="RSL54011.1"/>
    </source>
</evidence>
<protein>
    <submittedName>
        <fullName evidence="2">Uncharacterized protein</fullName>
    </submittedName>
</protein>
<dbReference type="InterPro" id="IPR002347">
    <property type="entry name" value="SDR_fam"/>
</dbReference>
<dbReference type="GO" id="GO:0005737">
    <property type="term" value="C:cytoplasm"/>
    <property type="evidence" value="ECO:0007669"/>
    <property type="project" value="TreeGrafter"/>
</dbReference>
<dbReference type="Gene3D" id="3.40.50.720">
    <property type="entry name" value="NAD(P)-binding Rossmann-like Domain"/>
    <property type="match status" value="1"/>
</dbReference>
<dbReference type="SUPFAM" id="SSF51735">
    <property type="entry name" value="NAD(P)-binding Rossmann-fold domains"/>
    <property type="match status" value="1"/>
</dbReference>
<dbReference type="InterPro" id="IPR036291">
    <property type="entry name" value="NAD(P)-bd_dom_sf"/>
</dbReference>
<keyword evidence="3" id="KW-1185">Reference proteome</keyword>
<dbReference type="PANTHER" id="PTHR43544:SF36">
    <property type="entry name" value="CHAIN OXIDOREDUCTASE (CSGA), PUTATIVE (AFU_ORTHOLOGUE AFUA_4G00910)-RELATED"/>
    <property type="match status" value="1"/>
</dbReference>
<reference evidence="2 3" key="1">
    <citation type="submission" date="2017-06" db="EMBL/GenBank/DDBJ databases">
        <title>Comparative genomic analysis of Ambrosia Fusariam Clade fungi.</title>
        <authorList>
            <person name="Stajich J.E."/>
            <person name="Carrillo J."/>
            <person name="Kijimoto T."/>
            <person name="Eskalen A."/>
            <person name="O'Donnell K."/>
            <person name="Kasson M."/>
        </authorList>
    </citation>
    <scope>NUCLEOTIDE SEQUENCE [LARGE SCALE GENOMIC DNA]</scope>
    <source>
        <strain evidence="2 3">NRRL62584</strain>
    </source>
</reference>
<evidence type="ECO:0000313" key="3">
    <source>
        <dbReference type="Proteomes" id="UP000288168"/>
    </source>
</evidence>
<dbReference type="Pfam" id="PF00106">
    <property type="entry name" value="adh_short"/>
    <property type="match status" value="1"/>
</dbReference>
<dbReference type="PANTHER" id="PTHR43544">
    <property type="entry name" value="SHORT-CHAIN DEHYDROGENASE/REDUCTASE"/>
    <property type="match status" value="1"/>
</dbReference>
<comment type="caution">
    <text evidence="2">The sequence shown here is derived from an EMBL/GenBank/DDBJ whole genome shotgun (WGS) entry which is preliminary data.</text>
</comment>
<comment type="similarity">
    <text evidence="1">Belongs to the short-chain dehydrogenases/reductases (SDR) family.</text>
</comment>
<proteinExistence type="inferred from homology"/>
<dbReference type="InterPro" id="IPR051468">
    <property type="entry name" value="Fungal_SecMetab_SDRs"/>
</dbReference>
<dbReference type="GO" id="GO:0016491">
    <property type="term" value="F:oxidoreductase activity"/>
    <property type="evidence" value="ECO:0007669"/>
    <property type="project" value="TreeGrafter"/>
</dbReference>
<gene>
    <name evidence="2" type="ORF">CEP54_010125</name>
</gene>
<dbReference type="OrthoDB" id="5296at2759"/>
<evidence type="ECO:0000256" key="1">
    <source>
        <dbReference type="ARBA" id="ARBA00006484"/>
    </source>
</evidence>
<dbReference type="Proteomes" id="UP000288168">
    <property type="component" value="Unassembled WGS sequence"/>
</dbReference>